<proteinExistence type="predicted"/>
<keyword evidence="2" id="KW-1185">Reference proteome</keyword>
<dbReference type="Gene3D" id="3.40.50.10320">
    <property type="entry name" value="LmbE-like"/>
    <property type="match status" value="1"/>
</dbReference>
<evidence type="ECO:0000313" key="1">
    <source>
        <dbReference type="EMBL" id="MBN4067053.1"/>
    </source>
</evidence>
<name>A0ABS3AQP8_9BACT</name>
<dbReference type="PANTHER" id="PTHR42892:SF1">
    <property type="entry name" value="GLUCOSAMINE-6-PHOSPHATE ISOMERASE"/>
    <property type="match status" value="1"/>
</dbReference>
<organism evidence="1 2">
    <name type="scientific">Simkania negevensis</name>
    <dbReference type="NCBI Taxonomy" id="83561"/>
    <lineage>
        <taxon>Bacteria</taxon>
        <taxon>Pseudomonadati</taxon>
        <taxon>Chlamydiota</taxon>
        <taxon>Chlamydiia</taxon>
        <taxon>Parachlamydiales</taxon>
        <taxon>Simkaniaceae</taxon>
        <taxon>Simkania</taxon>
    </lineage>
</organism>
<dbReference type="InterPro" id="IPR024078">
    <property type="entry name" value="LmbE-like_dom_sf"/>
</dbReference>
<protein>
    <submittedName>
        <fullName evidence="1">PIG-L family deacetylase</fullName>
    </submittedName>
</protein>
<dbReference type="PANTHER" id="PTHR42892">
    <property type="entry name" value="GLUCOSAMINE-6-PHOSPHATE DEAMINASE-LIKE PROTEIN BT_0258-RELATED"/>
    <property type="match status" value="1"/>
</dbReference>
<dbReference type="SUPFAM" id="SSF102588">
    <property type="entry name" value="LmbE-like"/>
    <property type="match status" value="1"/>
</dbReference>
<sequence length="336" mass="37073">MFKQKETNVNQELAAPFAALARWQDFKKAKGLTLLHVAPHHDDIMLAYYPIIGHLLSHHQNFVAYATSGTNGVTDVFVDEILTAYHKTAAPLQKKSYRELLRLFANAYHSDDHTAMAAISPLLPIKKAHEEAEAAVEDPLLLKRNIREVEAESLWEIAGLPLSHVSHLRSAFYTDSTKIADDVDGVRRLLERVQPDVMTITMDAKGKGPATHHRVCQLVACALQDYKGSSSLEVWGCRNVWSSFDLSEATMVIPVEGEGIDGMEKAFTSCFPSQCAPAVPSQDHSGPFNRISAATLRRQYNDVVQFVGNAEPAMQGMEGVVFVNAMPANTFIDATI</sequence>
<dbReference type="InterPro" id="IPR052960">
    <property type="entry name" value="GlcN6P_deaminase-like"/>
</dbReference>
<evidence type="ECO:0000313" key="2">
    <source>
        <dbReference type="Proteomes" id="UP000722121"/>
    </source>
</evidence>
<gene>
    <name evidence="1" type="ORF">JYU14_03115</name>
</gene>
<comment type="caution">
    <text evidence="1">The sequence shown here is derived from an EMBL/GenBank/DDBJ whole genome shotgun (WGS) entry which is preliminary data.</text>
</comment>
<dbReference type="EMBL" id="JAFITR010000057">
    <property type="protein sequence ID" value="MBN4067053.1"/>
    <property type="molecule type" value="Genomic_DNA"/>
</dbReference>
<accession>A0ABS3AQP8</accession>
<dbReference type="Proteomes" id="UP000722121">
    <property type="component" value="Unassembled WGS sequence"/>
</dbReference>
<reference evidence="1 2" key="1">
    <citation type="submission" date="2021-02" db="EMBL/GenBank/DDBJ databases">
        <title>Activity-based single-cell genomes from oceanic crustal fluid captures similar information to metagenomic and metatranscriptomic surveys with orders of magnitude less sampling.</title>
        <authorList>
            <person name="D'Angelo T.S."/>
            <person name="Orcutt B.N."/>
        </authorList>
    </citation>
    <scope>NUCLEOTIDE SEQUENCE [LARGE SCALE GENOMIC DNA]</scope>
    <source>
        <strain evidence="1">AH-315-G07</strain>
    </source>
</reference>